<proteinExistence type="predicted"/>
<organism evidence="1 2">
    <name type="scientific">Nostoc sphaeroides CCNUC1</name>
    <dbReference type="NCBI Taxonomy" id="2653204"/>
    <lineage>
        <taxon>Bacteria</taxon>
        <taxon>Bacillati</taxon>
        <taxon>Cyanobacteriota</taxon>
        <taxon>Cyanophyceae</taxon>
        <taxon>Nostocales</taxon>
        <taxon>Nostocaceae</taxon>
        <taxon>Nostoc</taxon>
    </lineage>
</organism>
<evidence type="ECO:0000313" key="1">
    <source>
        <dbReference type="EMBL" id="QFS43193.1"/>
    </source>
</evidence>
<dbReference type="AlphaFoldDB" id="A0A5P8VRX9"/>
<evidence type="ECO:0000313" key="2">
    <source>
        <dbReference type="Proteomes" id="UP000326678"/>
    </source>
</evidence>
<dbReference type="KEGG" id="nsh:GXM_00666"/>
<dbReference type="EMBL" id="CP045226">
    <property type="protein sequence ID" value="QFS43193.1"/>
    <property type="molecule type" value="Genomic_DNA"/>
</dbReference>
<protein>
    <submittedName>
        <fullName evidence="1">Uncharacterized protein</fullName>
    </submittedName>
</protein>
<gene>
    <name evidence="1" type="ORF">GXM_00666</name>
</gene>
<keyword evidence="2" id="KW-1185">Reference proteome</keyword>
<accession>A0A5P8VRX9</accession>
<name>A0A5P8VRX9_9NOSO</name>
<reference evidence="1 2" key="1">
    <citation type="submission" date="2019-10" db="EMBL/GenBank/DDBJ databases">
        <title>Genomic and transcriptomic insights into the perfect genentic adaptation of a filamentous nitrogen-fixing cyanobacterium to rice fields.</title>
        <authorList>
            <person name="Chen Z."/>
        </authorList>
    </citation>
    <scope>NUCLEOTIDE SEQUENCE [LARGE SCALE GENOMIC DNA]</scope>
    <source>
        <strain evidence="1">CCNUC1</strain>
    </source>
</reference>
<dbReference type="Proteomes" id="UP000326678">
    <property type="component" value="Chromosome Gxm1"/>
</dbReference>
<sequence>MLGLLGNTKVQPNLQIFLTVVRVKRIAHLCQLNVKPLSKRDIQFFG</sequence>